<dbReference type="Proteomes" id="UP000270296">
    <property type="component" value="Unassembled WGS sequence"/>
</dbReference>
<proteinExistence type="predicted"/>
<organism evidence="3">
    <name type="scientific">Soboliphyme baturini</name>
    <dbReference type="NCBI Taxonomy" id="241478"/>
    <lineage>
        <taxon>Eukaryota</taxon>
        <taxon>Metazoa</taxon>
        <taxon>Ecdysozoa</taxon>
        <taxon>Nematoda</taxon>
        <taxon>Enoplea</taxon>
        <taxon>Dorylaimia</taxon>
        <taxon>Dioctophymatida</taxon>
        <taxon>Dioctophymatoidea</taxon>
        <taxon>Soboliphymatidae</taxon>
        <taxon>Soboliphyme</taxon>
    </lineage>
</organism>
<evidence type="ECO:0000313" key="3">
    <source>
        <dbReference type="WBParaSite" id="SBAD_0001348701-mRNA-1"/>
    </source>
</evidence>
<reference evidence="1 2" key="2">
    <citation type="submission" date="2018-11" db="EMBL/GenBank/DDBJ databases">
        <authorList>
            <consortium name="Pathogen Informatics"/>
        </authorList>
    </citation>
    <scope>NUCLEOTIDE SEQUENCE [LARGE SCALE GENOMIC DNA]</scope>
</reference>
<gene>
    <name evidence="1" type="ORF">SBAD_LOCUS13071</name>
</gene>
<evidence type="ECO:0000313" key="1">
    <source>
        <dbReference type="EMBL" id="VDP53767.1"/>
    </source>
</evidence>
<dbReference type="EMBL" id="UZAM01020032">
    <property type="protein sequence ID" value="VDP53767.1"/>
    <property type="molecule type" value="Genomic_DNA"/>
</dbReference>
<dbReference type="WBParaSite" id="SBAD_0001348701-mRNA-1">
    <property type="protein sequence ID" value="SBAD_0001348701-mRNA-1"/>
    <property type="gene ID" value="SBAD_0001348701"/>
</dbReference>
<evidence type="ECO:0000313" key="2">
    <source>
        <dbReference type="Proteomes" id="UP000270296"/>
    </source>
</evidence>
<reference evidence="3" key="1">
    <citation type="submission" date="2016-06" db="UniProtKB">
        <authorList>
            <consortium name="WormBaseParasite"/>
        </authorList>
    </citation>
    <scope>IDENTIFICATION</scope>
</reference>
<sequence length="225" mass="24873">MNSPIVDYGTAKLMAELYDVLDDMPNAVEQSDKSVVAIVRNVNRLFLHPSVKDALISGCIARLPASLCQMEIAELRGIIQTFSAKTVIVNESDKICAICLLVKALYENWTLKREHLALVYNAFGLKPMVKASLYPDLMYKLSAADIFAEDEVENLAMQLKQLNKDRLTVGQIIATLGPEIIVRQNGSITTKRTVVTQHFGAQFLTSDGMMKVGTCSMFLDLSLAQ</sequence>
<keyword evidence="2" id="KW-1185">Reference proteome</keyword>
<protein>
    <submittedName>
        <fullName evidence="3">CSN8_PSD8_EIF3K domain-containing protein</fullName>
    </submittedName>
</protein>
<dbReference type="AlphaFoldDB" id="A0A183JB23"/>
<name>A0A183JB23_9BILA</name>
<dbReference type="OrthoDB" id="5918291at2759"/>
<accession>A0A183JB23</accession>